<dbReference type="Proteomes" id="UP000176996">
    <property type="component" value="Unassembled WGS sequence"/>
</dbReference>
<evidence type="ECO:0000313" key="2">
    <source>
        <dbReference type="EMBL" id="OGG39678.1"/>
    </source>
</evidence>
<organism evidence="2 3">
    <name type="scientific">Candidatus Jorgensenbacteria bacterium RIFCSPLOWO2_01_FULL_45_25b</name>
    <dbReference type="NCBI Taxonomy" id="1798471"/>
    <lineage>
        <taxon>Bacteria</taxon>
        <taxon>Candidatus Joergenseniibacteriota</taxon>
    </lineage>
</organism>
<name>A0A1F6BS74_9BACT</name>
<protein>
    <submittedName>
        <fullName evidence="2">Uncharacterized protein</fullName>
    </submittedName>
</protein>
<comment type="caution">
    <text evidence="2">The sequence shown here is derived from an EMBL/GenBank/DDBJ whole genome shotgun (WGS) entry which is preliminary data.</text>
</comment>
<sequence>MENIGNILNKKKWQPKLDSFDGLPVRPPVKQTRLYLDNEYFEKGYAAAFPDSTTTVYCILAKYAHHEKQICFPAAATVMKLGGITNRSTVFRAFRILEAYSIIAIIRRSKGRVPNVYALLETSHWTSLNSLPFETVIQGIRKPKTVSLKQGQQSQNPPYNSGTDETRNHLMESDKEIRAENIKTAKNTEPIKGEISKGTLIMLRGYYEESDALAAYSELQRNGDASPSFSALRGLLKQWAREGRIKEKKPMTW</sequence>
<accession>A0A1F6BS74</accession>
<proteinExistence type="predicted"/>
<dbReference type="AlphaFoldDB" id="A0A1F6BS74"/>
<dbReference type="EMBL" id="MFKK01000037">
    <property type="protein sequence ID" value="OGG39678.1"/>
    <property type="molecule type" value="Genomic_DNA"/>
</dbReference>
<evidence type="ECO:0000256" key="1">
    <source>
        <dbReference type="SAM" id="MobiDB-lite"/>
    </source>
</evidence>
<reference evidence="2 3" key="1">
    <citation type="journal article" date="2016" name="Nat. Commun.">
        <title>Thousands of microbial genomes shed light on interconnected biogeochemical processes in an aquifer system.</title>
        <authorList>
            <person name="Anantharaman K."/>
            <person name="Brown C.T."/>
            <person name="Hug L.A."/>
            <person name="Sharon I."/>
            <person name="Castelle C.J."/>
            <person name="Probst A.J."/>
            <person name="Thomas B.C."/>
            <person name="Singh A."/>
            <person name="Wilkins M.J."/>
            <person name="Karaoz U."/>
            <person name="Brodie E.L."/>
            <person name="Williams K.H."/>
            <person name="Hubbard S.S."/>
            <person name="Banfield J.F."/>
        </authorList>
    </citation>
    <scope>NUCLEOTIDE SEQUENCE [LARGE SCALE GENOMIC DNA]</scope>
</reference>
<evidence type="ECO:0000313" key="3">
    <source>
        <dbReference type="Proteomes" id="UP000176996"/>
    </source>
</evidence>
<dbReference type="STRING" id="1798471.A3A21_00035"/>
<dbReference type="Pfam" id="PF13730">
    <property type="entry name" value="HTH_36"/>
    <property type="match status" value="1"/>
</dbReference>
<feature type="region of interest" description="Disordered" evidence="1">
    <location>
        <begin position="145"/>
        <end position="167"/>
    </location>
</feature>
<gene>
    <name evidence="2" type="ORF">A3A21_00035</name>
</gene>
<feature type="compositionally biased region" description="Polar residues" evidence="1">
    <location>
        <begin position="147"/>
        <end position="163"/>
    </location>
</feature>